<accession>A0A0A9FE71</accession>
<proteinExistence type="predicted"/>
<dbReference type="EMBL" id="GBRH01189460">
    <property type="protein sequence ID" value="JAE08436.1"/>
    <property type="molecule type" value="Transcribed_RNA"/>
</dbReference>
<name>A0A0A9FE71_ARUDO</name>
<sequence length="38" mass="4534">MLSLQLWLYSTCGHLTHRGNSVKHVFFSYSHVIEKNHY</sequence>
<reference evidence="1" key="2">
    <citation type="journal article" date="2015" name="Data Brief">
        <title>Shoot transcriptome of the giant reed, Arundo donax.</title>
        <authorList>
            <person name="Barrero R.A."/>
            <person name="Guerrero F.D."/>
            <person name="Moolhuijzen P."/>
            <person name="Goolsby J.A."/>
            <person name="Tidwell J."/>
            <person name="Bellgard S.E."/>
            <person name="Bellgard M.I."/>
        </authorList>
    </citation>
    <scope>NUCLEOTIDE SEQUENCE</scope>
    <source>
        <tissue evidence="1">Shoot tissue taken approximately 20 cm above the soil surface</tissue>
    </source>
</reference>
<reference evidence="1" key="1">
    <citation type="submission" date="2014-09" db="EMBL/GenBank/DDBJ databases">
        <authorList>
            <person name="Magalhaes I.L.F."/>
            <person name="Oliveira U."/>
            <person name="Santos F.R."/>
            <person name="Vidigal T.H.D.A."/>
            <person name="Brescovit A.D."/>
            <person name="Santos A.J."/>
        </authorList>
    </citation>
    <scope>NUCLEOTIDE SEQUENCE</scope>
    <source>
        <tissue evidence="1">Shoot tissue taken approximately 20 cm above the soil surface</tissue>
    </source>
</reference>
<evidence type="ECO:0000313" key="1">
    <source>
        <dbReference type="EMBL" id="JAE08436.1"/>
    </source>
</evidence>
<protein>
    <submittedName>
        <fullName evidence="1">Uncharacterized protein</fullName>
    </submittedName>
</protein>
<organism evidence="1">
    <name type="scientific">Arundo donax</name>
    <name type="common">Giant reed</name>
    <name type="synonym">Donax arundinaceus</name>
    <dbReference type="NCBI Taxonomy" id="35708"/>
    <lineage>
        <taxon>Eukaryota</taxon>
        <taxon>Viridiplantae</taxon>
        <taxon>Streptophyta</taxon>
        <taxon>Embryophyta</taxon>
        <taxon>Tracheophyta</taxon>
        <taxon>Spermatophyta</taxon>
        <taxon>Magnoliopsida</taxon>
        <taxon>Liliopsida</taxon>
        <taxon>Poales</taxon>
        <taxon>Poaceae</taxon>
        <taxon>PACMAD clade</taxon>
        <taxon>Arundinoideae</taxon>
        <taxon>Arundineae</taxon>
        <taxon>Arundo</taxon>
    </lineage>
</organism>
<dbReference type="AlphaFoldDB" id="A0A0A9FE71"/>